<dbReference type="PANTHER" id="PTHR11076:SF34">
    <property type="entry name" value="PROTEIN UMUC"/>
    <property type="match status" value="1"/>
</dbReference>
<dbReference type="PROSITE" id="PS50173">
    <property type="entry name" value="UMUC"/>
    <property type="match status" value="1"/>
</dbReference>
<dbReference type="InterPro" id="IPR025188">
    <property type="entry name" value="DUF4113"/>
</dbReference>
<evidence type="ECO:0000256" key="2">
    <source>
        <dbReference type="ARBA" id="ARBA00022763"/>
    </source>
</evidence>
<evidence type="ECO:0000256" key="1">
    <source>
        <dbReference type="ARBA" id="ARBA00010945"/>
    </source>
</evidence>
<dbReference type="CDD" id="cd01700">
    <property type="entry name" value="PolY_Pol_V_umuC"/>
    <property type="match status" value="1"/>
</dbReference>
<name>A0ABD7SRI4_VIBCL</name>
<dbReference type="Pfam" id="PF13438">
    <property type="entry name" value="DUF4113"/>
    <property type="match status" value="1"/>
</dbReference>
<dbReference type="InterPro" id="IPR001126">
    <property type="entry name" value="UmuC"/>
</dbReference>
<feature type="domain" description="UmuC" evidence="6">
    <location>
        <begin position="2"/>
        <end position="188"/>
    </location>
</feature>
<accession>A0ABD7SRI4</accession>
<dbReference type="Gene3D" id="1.10.150.20">
    <property type="entry name" value="5' to 3' exonuclease, C-terminal subdomain"/>
    <property type="match status" value="1"/>
</dbReference>
<organism evidence="7 8">
    <name type="scientific">Vibrio cholerae</name>
    <dbReference type="NCBI Taxonomy" id="666"/>
    <lineage>
        <taxon>Bacteria</taxon>
        <taxon>Pseudomonadati</taxon>
        <taxon>Pseudomonadota</taxon>
        <taxon>Gammaproteobacteria</taxon>
        <taxon>Vibrionales</taxon>
        <taxon>Vibrionaceae</taxon>
        <taxon>Vibrio</taxon>
    </lineage>
</organism>
<dbReference type="EMBL" id="VSIJ01000005">
    <property type="protein sequence ID" value="TXX67439.1"/>
    <property type="molecule type" value="Genomic_DNA"/>
</dbReference>
<dbReference type="GO" id="GO:0006281">
    <property type="term" value="P:DNA repair"/>
    <property type="evidence" value="ECO:0007669"/>
    <property type="project" value="UniProtKB-KW"/>
</dbReference>
<keyword evidence="4" id="KW-0234">DNA repair</keyword>
<dbReference type="InterPro" id="IPR050116">
    <property type="entry name" value="DNA_polymerase-Y"/>
</dbReference>
<reference evidence="7 8" key="1">
    <citation type="submission" date="2019-06" db="EMBL/GenBank/DDBJ databases">
        <title>Vibrio cholerae phylogeny based on whole-genome sequencing reveals genetic diversity and population strucutre.</title>
        <authorList>
            <person name="Zhiqiu Y."/>
            <person name="Bin L."/>
            <person name="Lingyan J."/>
        </authorList>
    </citation>
    <scope>NUCLEOTIDE SEQUENCE [LARGE SCALE GENOMIC DNA]</scope>
    <source>
        <strain evidence="7 8">N2814</strain>
    </source>
</reference>
<keyword evidence="5" id="KW-0742">SOS response</keyword>
<proteinExistence type="inferred from homology"/>
<dbReference type="GO" id="GO:0009432">
    <property type="term" value="P:SOS response"/>
    <property type="evidence" value="ECO:0007669"/>
    <property type="project" value="UniProtKB-KW"/>
</dbReference>
<evidence type="ECO:0000259" key="6">
    <source>
        <dbReference type="PROSITE" id="PS50173"/>
    </source>
</evidence>
<dbReference type="PANTHER" id="PTHR11076">
    <property type="entry name" value="DNA REPAIR POLYMERASE UMUC / TRANSFERASE FAMILY MEMBER"/>
    <property type="match status" value="1"/>
</dbReference>
<dbReference type="Proteomes" id="UP000323819">
    <property type="component" value="Unassembled WGS sequence"/>
</dbReference>
<dbReference type="Gene3D" id="3.40.1170.60">
    <property type="match status" value="1"/>
</dbReference>
<dbReference type="InterPro" id="IPR043128">
    <property type="entry name" value="Rev_trsase/Diguanyl_cyclase"/>
</dbReference>
<evidence type="ECO:0000313" key="8">
    <source>
        <dbReference type="Proteomes" id="UP000323819"/>
    </source>
</evidence>
<sequence>MIALADINSFYCSAEQVFRPDWRKRPLIVLSNNDGVVVSANREAKAIGIEKFKPFHEVKSLCDQHGVIHLSSNYELYADISQRIFSTLSQYTPDHYVYSIDEIFLDFTKFRKLVDDFNQLGSVIRRRAWKEHRLPICVGFGDTLTLAKVANQIAKKNESFNGVCVIDTPRRRKELLSILPVSDVWGVGRKLSAHFRLMGISSALDLANKPPALMRKRFNVTVEQIIRELNGEKCKHWDSARADKQQIFSTRSTGNRITDLESLRQALVMHTNIASRKARAQKSLCGVMFAFAANSGYDEKPISFKAIHRFEYPTSDVTHLSTVASELASKLFVEGIRFYKIGIGLLDLSSSQTQQLDLFNSRPSNPKLMSIYDDLNNKYGNDTVFVASQGIQPKWEMRRQFLTPQYTTKWTDIPRIKC</sequence>
<evidence type="ECO:0000313" key="7">
    <source>
        <dbReference type="EMBL" id="TXX67439.1"/>
    </source>
</evidence>
<dbReference type="Pfam" id="PF11799">
    <property type="entry name" value="IMS_C"/>
    <property type="match status" value="1"/>
</dbReference>
<dbReference type="InterPro" id="IPR043502">
    <property type="entry name" value="DNA/RNA_pol_sf"/>
</dbReference>
<evidence type="ECO:0000256" key="4">
    <source>
        <dbReference type="ARBA" id="ARBA00023204"/>
    </source>
</evidence>
<protein>
    <submittedName>
        <fullName evidence="7">Y-family DNA polymerase</fullName>
    </submittedName>
</protein>
<dbReference type="Gene3D" id="3.30.70.270">
    <property type="match status" value="1"/>
</dbReference>
<dbReference type="Pfam" id="PF00817">
    <property type="entry name" value="IMS"/>
    <property type="match status" value="1"/>
</dbReference>
<dbReference type="InterPro" id="IPR017961">
    <property type="entry name" value="DNA_pol_Y-fam_little_finger"/>
</dbReference>
<evidence type="ECO:0000256" key="3">
    <source>
        <dbReference type="ARBA" id="ARBA00023199"/>
    </source>
</evidence>
<gene>
    <name evidence="7" type="ORF">FXF03_02335</name>
</gene>
<evidence type="ECO:0000256" key="5">
    <source>
        <dbReference type="ARBA" id="ARBA00023236"/>
    </source>
</evidence>
<keyword evidence="3" id="KW-0741">SOS mutagenesis</keyword>
<dbReference type="AlphaFoldDB" id="A0ABD7SRI4"/>
<dbReference type="RefSeq" id="WP_044125925.1">
    <property type="nucleotide sequence ID" value="NZ_JIDO01000002.1"/>
</dbReference>
<comment type="similarity">
    <text evidence="1">Belongs to the DNA polymerase type-Y family.</text>
</comment>
<dbReference type="SUPFAM" id="SSF56672">
    <property type="entry name" value="DNA/RNA polymerases"/>
    <property type="match status" value="1"/>
</dbReference>
<comment type="caution">
    <text evidence="7">The sequence shown here is derived from an EMBL/GenBank/DDBJ whole genome shotgun (WGS) entry which is preliminary data.</text>
</comment>
<keyword evidence="2" id="KW-0227">DNA damage</keyword>